<gene>
    <name evidence="11" type="ORF">METZ01_LOCUS178810</name>
</gene>
<dbReference type="GO" id="GO:0005829">
    <property type="term" value="C:cytosol"/>
    <property type="evidence" value="ECO:0007669"/>
    <property type="project" value="TreeGrafter"/>
</dbReference>
<name>A0A382CII3_9ZZZZ</name>
<dbReference type="GO" id="GO:0006189">
    <property type="term" value="P:'de novo' IMP biosynthetic process"/>
    <property type="evidence" value="ECO:0007669"/>
    <property type="project" value="UniProtKB-UniPathway"/>
</dbReference>
<reference evidence="11" key="1">
    <citation type="submission" date="2018-05" db="EMBL/GenBank/DDBJ databases">
        <authorList>
            <person name="Lanie J.A."/>
            <person name="Ng W.-L."/>
            <person name="Kazmierczak K.M."/>
            <person name="Andrzejewski T.M."/>
            <person name="Davidsen T.M."/>
            <person name="Wayne K.J."/>
            <person name="Tettelin H."/>
            <person name="Glass J.I."/>
            <person name="Rusch D."/>
            <person name="Podicherti R."/>
            <person name="Tsui H.-C.T."/>
            <person name="Winkler M.E."/>
        </authorList>
    </citation>
    <scope>NUCLEOTIDE SEQUENCE</scope>
</reference>
<dbReference type="InterPro" id="IPR036914">
    <property type="entry name" value="MGS-like_dom_sf"/>
</dbReference>
<evidence type="ECO:0000259" key="10">
    <source>
        <dbReference type="PROSITE" id="PS51855"/>
    </source>
</evidence>
<dbReference type="Gene3D" id="3.40.50.1380">
    <property type="entry name" value="Methylglyoxal synthase-like domain"/>
    <property type="match status" value="1"/>
</dbReference>
<evidence type="ECO:0000256" key="6">
    <source>
        <dbReference type="ARBA" id="ARBA00022801"/>
    </source>
</evidence>
<dbReference type="SMART" id="SM00798">
    <property type="entry name" value="AICARFT_IMPCHas"/>
    <property type="match status" value="1"/>
</dbReference>
<dbReference type="NCBIfam" id="TIGR00355">
    <property type="entry name" value="purH"/>
    <property type="match status" value="1"/>
</dbReference>
<dbReference type="PROSITE" id="PS51855">
    <property type="entry name" value="MGS"/>
    <property type="match status" value="1"/>
</dbReference>
<dbReference type="HAMAP" id="MF_00139">
    <property type="entry name" value="PurH"/>
    <property type="match status" value="1"/>
</dbReference>
<evidence type="ECO:0000256" key="9">
    <source>
        <dbReference type="ARBA" id="ARBA00050687"/>
    </source>
</evidence>
<dbReference type="FunFam" id="3.40.140.20:FF:000001">
    <property type="entry name" value="Bifunctional purine biosynthesis protein PurH"/>
    <property type="match status" value="1"/>
</dbReference>
<dbReference type="InterPro" id="IPR011607">
    <property type="entry name" value="MGS-like_dom"/>
</dbReference>
<dbReference type="PIRSF" id="PIRSF000414">
    <property type="entry name" value="AICARFT_IMPCHas"/>
    <property type="match status" value="1"/>
</dbReference>
<evidence type="ECO:0000256" key="5">
    <source>
        <dbReference type="ARBA" id="ARBA00022755"/>
    </source>
</evidence>
<dbReference type="InterPro" id="IPR016193">
    <property type="entry name" value="Cytidine_deaminase-like"/>
</dbReference>
<dbReference type="FunFam" id="3.40.140.20:FF:000002">
    <property type="entry name" value="Bifunctional purine biosynthesis protein PurH"/>
    <property type="match status" value="1"/>
</dbReference>
<dbReference type="Pfam" id="PF01808">
    <property type="entry name" value="AICARFT_IMPCHas"/>
    <property type="match status" value="1"/>
</dbReference>
<dbReference type="AlphaFoldDB" id="A0A382CII3"/>
<dbReference type="FunFam" id="3.40.50.1380:FF:000001">
    <property type="entry name" value="Bifunctional purine biosynthesis protein PurH"/>
    <property type="match status" value="1"/>
</dbReference>
<dbReference type="Gene3D" id="3.40.140.20">
    <property type="match status" value="2"/>
</dbReference>
<dbReference type="GO" id="GO:0003937">
    <property type="term" value="F:IMP cyclohydrolase activity"/>
    <property type="evidence" value="ECO:0007669"/>
    <property type="project" value="UniProtKB-EC"/>
</dbReference>
<sequence length="520" mass="56253">MSRSQRALLSVSDKTDLIPFAEGLLQLSFQIISTGGTAKALRDADLKVTDVSDVTGFPEIMDGRVKTLHPFVHGGLLARTGVDETITTEHGIDWIDLLVVNLYPFESTIAGPNCTHEEAIEKIDVGGPAMVRAAAKNHSRVTVVVDPDDYPLVLEALQSGKPLNILRNKLAAKAFTHTAYYDALISQYLHRTGGPRTASGLIKSDPLVLGWRRDQKLRYGENPHQEAALFRSSFTSSGSIVGSHQSQGKPLSFNNLVDAEAALECVKTFSEPVCAIIKHANPCGIAVSKNLLTAYQSAFATDPQSAFGGIIAFNRPLDADTANFILQNQLVELIISPEITQGAHQELNQKKNVRVLETGPFQITDHDWNVKSISGGLLVQSDDLANSNDFELTTVTKRAPTNSELQALEFGWKVVKFIKSNAVVYTTKNTTLGIGAGQTSRVMSVRIAAMKATDEGLNLSGAAMASDAFFPFRDGIDVAAEHGITCVIQPGGSMRDKEVIAAADEHGMAMLFTGMRHFRH</sequence>
<accession>A0A382CII3</accession>
<dbReference type="InterPro" id="IPR024051">
    <property type="entry name" value="AICAR_Tfase_dup_dom_sf"/>
</dbReference>
<dbReference type="PANTHER" id="PTHR11692">
    <property type="entry name" value="BIFUNCTIONAL PURINE BIOSYNTHESIS PROTEIN PURH"/>
    <property type="match status" value="1"/>
</dbReference>
<comment type="similarity">
    <text evidence="3">Belongs to the PurH family.</text>
</comment>
<proteinExistence type="inferred from homology"/>
<dbReference type="SMART" id="SM00851">
    <property type="entry name" value="MGS"/>
    <property type="match status" value="1"/>
</dbReference>
<dbReference type="UniPathway" id="UPA00074">
    <property type="reaction ID" value="UER00133"/>
</dbReference>
<evidence type="ECO:0000256" key="8">
    <source>
        <dbReference type="ARBA" id="ARBA00050488"/>
    </source>
</evidence>
<dbReference type="EMBL" id="UINC01034701">
    <property type="protein sequence ID" value="SVB25956.1"/>
    <property type="molecule type" value="Genomic_DNA"/>
</dbReference>
<comment type="catalytic activity">
    <reaction evidence="9">
        <text>IMP + H2O = 5-formamido-1-(5-phospho-D-ribosyl)imidazole-4-carboxamide</text>
        <dbReference type="Rhea" id="RHEA:18445"/>
        <dbReference type="ChEBI" id="CHEBI:15377"/>
        <dbReference type="ChEBI" id="CHEBI:58053"/>
        <dbReference type="ChEBI" id="CHEBI:58467"/>
        <dbReference type="EC" id="3.5.4.10"/>
    </reaction>
</comment>
<evidence type="ECO:0000256" key="7">
    <source>
        <dbReference type="ARBA" id="ARBA00023268"/>
    </source>
</evidence>
<keyword evidence="5" id="KW-0658">Purine biosynthesis</keyword>
<evidence type="ECO:0000313" key="11">
    <source>
        <dbReference type="EMBL" id="SVB25956.1"/>
    </source>
</evidence>
<dbReference type="NCBIfam" id="NF002049">
    <property type="entry name" value="PRK00881.1"/>
    <property type="match status" value="1"/>
</dbReference>
<protein>
    <recommendedName>
        <fullName evidence="10">MGS-like domain-containing protein</fullName>
    </recommendedName>
</protein>
<organism evidence="11">
    <name type="scientific">marine metagenome</name>
    <dbReference type="NCBI Taxonomy" id="408172"/>
    <lineage>
        <taxon>unclassified sequences</taxon>
        <taxon>metagenomes</taxon>
        <taxon>ecological metagenomes</taxon>
    </lineage>
</organism>
<evidence type="ECO:0000256" key="4">
    <source>
        <dbReference type="ARBA" id="ARBA00022679"/>
    </source>
</evidence>
<comment type="pathway">
    <text evidence="2">Purine metabolism; IMP biosynthesis via de novo pathway; 5-formamido-1-(5-phospho-D-ribosyl)imidazole-4-carboxamide from 5-amino-1-(5-phospho-D-ribosyl)imidazole-4-carboxamide (10-formyl THF route): step 1/1.</text>
</comment>
<keyword evidence="4" id="KW-0808">Transferase</keyword>
<keyword evidence="7" id="KW-0511">Multifunctional enzyme</keyword>
<dbReference type="SUPFAM" id="SSF52335">
    <property type="entry name" value="Methylglyoxal synthase-like"/>
    <property type="match status" value="1"/>
</dbReference>
<evidence type="ECO:0000256" key="3">
    <source>
        <dbReference type="ARBA" id="ARBA00007667"/>
    </source>
</evidence>
<dbReference type="InterPro" id="IPR002695">
    <property type="entry name" value="PurH-like"/>
</dbReference>
<dbReference type="Pfam" id="PF02142">
    <property type="entry name" value="MGS"/>
    <property type="match status" value="1"/>
</dbReference>
<dbReference type="SUPFAM" id="SSF53927">
    <property type="entry name" value="Cytidine deaminase-like"/>
    <property type="match status" value="1"/>
</dbReference>
<evidence type="ECO:0000256" key="1">
    <source>
        <dbReference type="ARBA" id="ARBA00004844"/>
    </source>
</evidence>
<dbReference type="CDD" id="cd01421">
    <property type="entry name" value="IMPCH"/>
    <property type="match status" value="1"/>
</dbReference>
<dbReference type="PANTHER" id="PTHR11692:SF0">
    <property type="entry name" value="BIFUNCTIONAL PURINE BIOSYNTHESIS PROTEIN ATIC"/>
    <property type="match status" value="1"/>
</dbReference>
<dbReference type="GO" id="GO:0004643">
    <property type="term" value="F:phosphoribosylaminoimidazolecarboxamide formyltransferase activity"/>
    <property type="evidence" value="ECO:0007669"/>
    <property type="project" value="UniProtKB-EC"/>
</dbReference>
<comment type="catalytic activity">
    <reaction evidence="8">
        <text>(6R)-10-formyltetrahydrofolate + 5-amino-1-(5-phospho-beta-D-ribosyl)imidazole-4-carboxamide = 5-formamido-1-(5-phospho-D-ribosyl)imidazole-4-carboxamide + (6S)-5,6,7,8-tetrahydrofolate</text>
        <dbReference type="Rhea" id="RHEA:22192"/>
        <dbReference type="ChEBI" id="CHEBI:57453"/>
        <dbReference type="ChEBI" id="CHEBI:58467"/>
        <dbReference type="ChEBI" id="CHEBI:58475"/>
        <dbReference type="ChEBI" id="CHEBI:195366"/>
        <dbReference type="EC" id="2.1.2.3"/>
    </reaction>
</comment>
<comment type="pathway">
    <text evidence="1">Purine metabolism; IMP biosynthesis via de novo pathway; IMP from 5-formamido-1-(5-phospho-D-ribosyl)imidazole-4-carboxamide: step 1/1.</text>
</comment>
<keyword evidence="6" id="KW-0378">Hydrolase</keyword>
<evidence type="ECO:0000256" key="2">
    <source>
        <dbReference type="ARBA" id="ARBA00004954"/>
    </source>
</evidence>
<feature type="domain" description="MGS-like" evidence="10">
    <location>
        <begin position="1"/>
        <end position="145"/>
    </location>
</feature>